<name>A0A291DTL4_9ENTR</name>
<sequence length="195" mass="22199">MRVGKKWSYGKTYLITLDRLDKLKDQKVLDNEQAAHYDKHIHFDSMRASDLINVSINDKLIINVHGNKYGIGGGFEDNDLDRLVWKLKRSGLKQAGVIKFHSCNIGEGDWLSTFRKSLVKYGIKFSYLSGPSSKGIRGQYMIGYKVLGFLYSSFTLGKTKVVQGNVINNFKGIRYTQDNIDVFAPKVWRGTDSYV</sequence>
<accession>A0A291DTL4</accession>
<dbReference type="Proteomes" id="UP000251197">
    <property type="component" value="Unassembled WGS sequence"/>
</dbReference>
<dbReference type="RefSeq" id="WP_061275570.1">
    <property type="nucleotide sequence ID" value="NZ_CP023525.1"/>
</dbReference>
<evidence type="ECO:0000313" key="1">
    <source>
        <dbReference type="EMBL" id="ATF91073.1"/>
    </source>
</evidence>
<organism evidence="1 3">
    <name type="scientific">Cedecea neteri</name>
    <dbReference type="NCBI Taxonomy" id="158822"/>
    <lineage>
        <taxon>Bacteria</taxon>
        <taxon>Pseudomonadati</taxon>
        <taxon>Pseudomonadota</taxon>
        <taxon>Gammaproteobacteria</taxon>
        <taxon>Enterobacterales</taxon>
        <taxon>Enterobacteriaceae</taxon>
        <taxon>Cedecea</taxon>
    </lineage>
</organism>
<reference evidence="1 3" key="1">
    <citation type="submission" date="2017-09" db="EMBL/GenBank/DDBJ databases">
        <title>FDA dAtabase for Regulatory Grade micrObial Sequences (FDA-ARGOS): Supporting development and validation of Infectious Disease Dx tests.</title>
        <authorList>
            <person name="Minogue T."/>
            <person name="Wolcott M."/>
            <person name="Wasieloski L."/>
            <person name="Aguilar W."/>
            <person name="Moore D."/>
            <person name="Tallon L."/>
            <person name="Sadzewicz L."/>
            <person name="Ott S."/>
            <person name="Zhao X."/>
            <person name="Nagaraj S."/>
            <person name="Vavikolanu K."/>
            <person name="Aluvathingal J."/>
            <person name="Nadendla S."/>
            <person name="Sichtig H."/>
        </authorList>
    </citation>
    <scope>NUCLEOTIDE SEQUENCE [LARGE SCALE GENOMIC DNA]</scope>
    <source>
        <strain evidence="1 3">FDAARGOS_392</strain>
    </source>
</reference>
<evidence type="ECO:0000313" key="2">
    <source>
        <dbReference type="EMBL" id="SQA99499.1"/>
    </source>
</evidence>
<reference evidence="2 4" key="2">
    <citation type="submission" date="2018-06" db="EMBL/GenBank/DDBJ databases">
        <authorList>
            <consortium name="Pathogen Informatics"/>
            <person name="Doyle S."/>
        </authorList>
    </citation>
    <scope>NUCLEOTIDE SEQUENCE [LARGE SCALE GENOMIC DNA]</scope>
    <source>
        <strain evidence="2 4">NCTC12120</strain>
    </source>
</reference>
<evidence type="ECO:0000313" key="4">
    <source>
        <dbReference type="Proteomes" id="UP000251197"/>
    </source>
</evidence>
<dbReference type="EMBL" id="CP023525">
    <property type="protein sequence ID" value="ATF91073.1"/>
    <property type="molecule type" value="Genomic_DNA"/>
</dbReference>
<evidence type="ECO:0000313" key="3">
    <source>
        <dbReference type="Proteomes" id="UP000217979"/>
    </source>
</evidence>
<dbReference type="AlphaFoldDB" id="A0A291DTL4"/>
<protein>
    <recommendedName>
        <fullName evidence="5">DUF4347 domain-containing protein</fullName>
    </recommendedName>
</protein>
<proteinExistence type="predicted"/>
<dbReference type="EMBL" id="UAVU01000003">
    <property type="protein sequence ID" value="SQA99499.1"/>
    <property type="molecule type" value="Genomic_DNA"/>
</dbReference>
<dbReference type="Proteomes" id="UP000217979">
    <property type="component" value="Chromosome"/>
</dbReference>
<evidence type="ECO:0008006" key="5">
    <source>
        <dbReference type="Google" id="ProtNLM"/>
    </source>
</evidence>
<gene>
    <name evidence="1" type="ORF">CO704_02715</name>
    <name evidence="2" type="ORF">NCTC12120_03418</name>
</gene>